<dbReference type="AlphaFoldDB" id="A0A2K5AR17"/>
<dbReference type="Gene3D" id="1.10.60.20">
    <property type="entry name" value="Ribosomal protein S17e-like"/>
    <property type="match status" value="1"/>
</dbReference>
<dbReference type="InterPro" id="IPR001210">
    <property type="entry name" value="Ribosomal_eS17"/>
</dbReference>
<dbReference type="SUPFAM" id="SSF116820">
    <property type="entry name" value="Rps17e-like"/>
    <property type="match status" value="1"/>
</dbReference>
<dbReference type="RefSeq" id="WP_103287173.1">
    <property type="nucleotide sequence ID" value="NZ_LT981265.1"/>
</dbReference>
<accession>A0A2K5AR17</accession>
<sequence length="98" mass="11162">MNRIRRIAMQLLERYDGMFSTDFESNKELLDKIAIFRSKELRNEVAGYITRHIMRKASAQTTTMDEKDKEDEVGDGSNSSNIENEGVEKANTVADDTA</sequence>
<evidence type="ECO:0000313" key="7">
    <source>
        <dbReference type="Proteomes" id="UP000236248"/>
    </source>
</evidence>
<protein>
    <recommendedName>
        <fullName evidence="4">30S ribosomal protein S17e</fullName>
    </recommendedName>
</protein>
<feature type="region of interest" description="Disordered" evidence="5">
    <location>
        <begin position="57"/>
        <end position="98"/>
    </location>
</feature>
<evidence type="ECO:0000256" key="4">
    <source>
        <dbReference type="ARBA" id="ARBA00035394"/>
    </source>
</evidence>
<dbReference type="GO" id="GO:1990904">
    <property type="term" value="C:ribonucleoprotein complex"/>
    <property type="evidence" value="ECO:0007669"/>
    <property type="project" value="UniProtKB-KW"/>
</dbReference>
<dbReference type="Pfam" id="PF00833">
    <property type="entry name" value="Ribosomal_S17e"/>
    <property type="match status" value="1"/>
</dbReference>
<dbReference type="PANTHER" id="PTHR10732:SF0">
    <property type="entry name" value="40S RIBOSOMAL PROTEIN S17"/>
    <property type="match status" value="1"/>
</dbReference>
<dbReference type="GO" id="GO:0006412">
    <property type="term" value="P:translation"/>
    <property type="evidence" value="ECO:0007669"/>
    <property type="project" value="InterPro"/>
</dbReference>
<dbReference type="Proteomes" id="UP000236248">
    <property type="component" value="Chromosome NCAV"/>
</dbReference>
<evidence type="ECO:0000256" key="5">
    <source>
        <dbReference type="SAM" id="MobiDB-lite"/>
    </source>
</evidence>
<evidence type="ECO:0000256" key="1">
    <source>
        <dbReference type="ARBA" id="ARBA00010444"/>
    </source>
</evidence>
<dbReference type="InterPro" id="IPR036401">
    <property type="entry name" value="Ribosomal_eS17_sf"/>
</dbReference>
<keyword evidence="2 6" id="KW-0689">Ribosomal protein</keyword>
<name>A0A2K5AR17_9ARCH</name>
<dbReference type="GeneID" id="41594968"/>
<keyword evidence="3" id="KW-0687">Ribonucleoprotein</keyword>
<evidence type="ECO:0000256" key="3">
    <source>
        <dbReference type="ARBA" id="ARBA00023274"/>
    </source>
</evidence>
<dbReference type="GO" id="GO:0005840">
    <property type="term" value="C:ribosome"/>
    <property type="evidence" value="ECO:0007669"/>
    <property type="project" value="UniProtKB-KW"/>
</dbReference>
<dbReference type="GO" id="GO:0003735">
    <property type="term" value="F:structural constituent of ribosome"/>
    <property type="evidence" value="ECO:0007669"/>
    <property type="project" value="InterPro"/>
</dbReference>
<reference evidence="7" key="1">
    <citation type="submission" date="2018-01" db="EMBL/GenBank/DDBJ databases">
        <authorList>
            <person name="Kerou L M."/>
        </authorList>
    </citation>
    <scope>NUCLEOTIDE SEQUENCE [LARGE SCALE GENOMIC DNA]</scope>
    <source>
        <strain evidence="7">SCU2</strain>
    </source>
</reference>
<evidence type="ECO:0000256" key="2">
    <source>
        <dbReference type="ARBA" id="ARBA00022980"/>
    </source>
</evidence>
<dbReference type="PANTHER" id="PTHR10732">
    <property type="entry name" value="40S RIBOSOMAL PROTEIN S17"/>
    <property type="match status" value="1"/>
</dbReference>
<proteinExistence type="inferred from homology"/>
<dbReference type="KEGG" id="ncv:NCAV_0916"/>
<comment type="similarity">
    <text evidence="1">Belongs to the eukaryotic ribosomal protein eS17 family.</text>
</comment>
<keyword evidence="7" id="KW-1185">Reference proteome</keyword>
<dbReference type="EMBL" id="LT981265">
    <property type="protein sequence ID" value="SPC34093.1"/>
    <property type="molecule type" value="Genomic_DNA"/>
</dbReference>
<gene>
    <name evidence="6" type="primary">rps17e</name>
    <name evidence="6" type="ORF">NCAV_0916</name>
</gene>
<evidence type="ECO:0000313" key="6">
    <source>
        <dbReference type="EMBL" id="SPC34093.1"/>
    </source>
</evidence>
<organism evidence="6 7">
    <name type="scientific">Candidatus Nitrosocaldus cavascurensis</name>
    <dbReference type="NCBI Taxonomy" id="2058097"/>
    <lineage>
        <taxon>Archaea</taxon>
        <taxon>Nitrososphaerota</taxon>
        <taxon>Nitrososphaeria</taxon>
        <taxon>Candidatus Nitrosocaldales</taxon>
        <taxon>Candidatus Nitrosocaldaceae</taxon>
        <taxon>Candidatus Nitrosocaldus</taxon>
    </lineage>
</organism>